<feature type="transmembrane region" description="Helical" evidence="7">
    <location>
        <begin position="148"/>
        <end position="169"/>
    </location>
</feature>
<feature type="transmembrane region" description="Helical" evidence="7">
    <location>
        <begin position="109"/>
        <end position="128"/>
    </location>
</feature>
<keyword evidence="4 7" id="KW-0812">Transmembrane</keyword>
<evidence type="ECO:0000256" key="2">
    <source>
        <dbReference type="ARBA" id="ARBA00022448"/>
    </source>
</evidence>
<dbReference type="AlphaFoldDB" id="A0A840RQ55"/>
<dbReference type="Gene3D" id="1.10.3720.10">
    <property type="entry name" value="MetI-like"/>
    <property type="match status" value="1"/>
</dbReference>
<keyword evidence="3" id="KW-1003">Cell membrane</keyword>
<dbReference type="InterPro" id="IPR050809">
    <property type="entry name" value="UgpAE/MalFG_permease"/>
</dbReference>
<evidence type="ECO:0000256" key="3">
    <source>
        <dbReference type="ARBA" id="ARBA00022475"/>
    </source>
</evidence>
<comment type="subcellular location">
    <subcellularLocation>
        <location evidence="1 7">Cell membrane</location>
        <topology evidence="1 7">Multi-pass membrane protein</topology>
    </subcellularLocation>
</comment>
<dbReference type="GO" id="GO:0005886">
    <property type="term" value="C:plasma membrane"/>
    <property type="evidence" value="ECO:0007669"/>
    <property type="project" value="UniProtKB-SubCell"/>
</dbReference>
<name>A0A840RQ55_9BURK</name>
<evidence type="ECO:0000259" key="8">
    <source>
        <dbReference type="PROSITE" id="PS50928"/>
    </source>
</evidence>
<evidence type="ECO:0000256" key="4">
    <source>
        <dbReference type="ARBA" id="ARBA00022692"/>
    </source>
</evidence>
<evidence type="ECO:0000313" key="10">
    <source>
        <dbReference type="Proteomes" id="UP000571084"/>
    </source>
</evidence>
<dbReference type="PANTHER" id="PTHR43227:SF8">
    <property type="entry name" value="DIACETYLCHITOBIOSE UPTAKE SYSTEM PERMEASE PROTEIN DASB"/>
    <property type="match status" value="1"/>
</dbReference>
<reference evidence="9 10" key="1">
    <citation type="submission" date="2020-08" db="EMBL/GenBank/DDBJ databases">
        <title>Genomic Encyclopedia of Type Strains, Phase IV (KMG-IV): sequencing the most valuable type-strain genomes for metagenomic binning, comparative biology and taxonomic classification.</title>
        <authorList>
            <person name="Goeker M."/>
        </authorList>
    </citation>
    <scope>NUCLEOTIDE SEQUENCE [LARGE SCALE GENOMIC DNA]</scope>
    <source>
        <strain evidence="9 10">DSM 23240</strain>
    </source>
</reference>
<feature type="transmembrane region" description="Helical" evidence="7">
    <location>
        <begin position="76"/>
        <end position="97"/>
    </location>
</feature>
<dbReference type="Proteomes" id="UP000571084">
    <property type="component" value="Unassembled WGS sequence"/>
</dbReference>
<feature type="transmembrane region" description="Helical" evidence="7">
    <location>
        <begin position="7"/>
        <end position="29"/>
    </location>
</feature>
<keyword evidence="6 7" id="KW-0472">Membrane</keyword>
<proteinExistence type="inferred from homology"/>
<feature type="transmembrane region" description="Helical" evidence="7">
    <location>
        <begin position="212"/>
        <end position="232"/>
    </location>
</feature>
<feature type="domain" description="ABC transmembrane type-1" evidence="8">
    <location>
        <begin position="70"/>
        <end position="292"/>
    </location>
</feature>
<dbReference type="Pfam" id="PF00528">
    <property type="entry name" value="BPD_transp_1"/>
    <property type="match status" value="1"/>
</dbReference>
<evidence type="ECO:0000256" key="5">
    <source>
        <dbReference type="ARBA" id="ARBA00022989"/>
    </source>
</evidence>
<keyword evidence="5 7" id="KW-1133">Transmembrane helix</keyword>
<organism evidence="9 10">
    <name type="scientific">Glaciimonas immobilis</name>
    <dbReference type="NCBI Taxonomy" id="728004"/>
    <lineage>
        <taxon>Bacteria</taxon>
        <taxon>Pseudomonadati</taxon>
        <taxon>Pseudomonadota</taxon>
        <taxon>Betaproteobacteria</taxon>
        <taxon>Burkholderiales</taxon>
        <taxon>Oxalobacteraceae</taxon>
        <taxon>Glaciimonas</taxon>
    </lineage>
</organism>
<evidence type="ECO:0000256" key="7">
    <source>
        <dbReference type="RuleBase" id="RU363032"/>
    </source>
</evidence>
<dbReference type="PROSITE" id="PS50928">
    <property type="entry name" value="ABC_TM1"/>
    <property type="match status" value="1"/>
</dbReference>
<gene>
    <name evidence="9" type="ORF">HNR39_000560</name>
</gene>
<keyword evidence="10" id="KW-1185">Reference proteome</keyword>
<evidence type="ECO:0000256" key="1">
    <source>
        <dbReference type="ARBA" id="ARBA00004651"/>
    </source>
</evidence>
<dbReference type="PANTHER" id="PTHR43227">
    <property type="entry name" value="BLL4140 PROTEIN"/>
    <property type="match status" value="1"/>
</dbReference>
<dbReference type="GO" id="GO:0055085">
    <property type="term" value="P:transmembrane transport"/>
    <property type="evidence" value="ECO:0007669"/>
    <property type="project" value="InterPro"/>
</dbReference>
<dbReference type="SUPFAM" id="SSF161098">
    <property type="entry name" value="MetI-like"/>
    <property type="match status" value="1"/>
</dbReference>
<dbReference type="RefSeq" id="WP_168052924.1">
    <property type="nucleotide sequence ID" value="NZ_JAAOZT010000002.1"/>
</dbReference>
<comment type="similarity">
    <text evidence="7">Belongs to the binding-protein-dependent transport system permease family.</text>
</comment>
<dbReference type="CDD" id="cd06261">
    <property type="entry name" value="TM_PBP2"/>
    <property type="match status" value="1"/>
</dbReference>
<dbReference type="InterPro" id="IPR000515">
    <property type="entry name" value="MetI-like"/>
</dbReference>
<keyword evidence="2 7" id="KW-0813">Transport</keyword>
<evidence type="ECO:0000313" key="9">
    <source>
        <dbReference type="EMBL" id="MBB5198750.1"/>
    </source>
</evidence>
<dbReference type="EMBL" id="JACHHQ010000001">
    <property type="protein sequence ID" value="MBB5198750.1"/>
    <property type="molecule type" value="Genomic_DNA"/>
</dbReference>
<sequence length="304" mass="34103">MKKTFPWHIVIFLTPALIIYSMFSALPLLDTLRLGFYTTNDAGAHTFAGLSNYYTILFDSDWSAAFWNAMLNNVKFFAIHMLLQNPIGLLLATLFSLKGLRWARTYRTLIFLPTLLSVVIIGFIWQLILSPLWGVGEKLMEFVGMADFFAPWLGQQSTALITLALISVWQYIGIPMMLIYAALLAVPEEVLEAAYVEGASAWRIFWQIKLPLILPTLGLVTILTFVANFNAFDLIYSVKGALAGPNYSTDLLGTFFYRTFFGYQAQVGSPTMGAAVATLMFLVILLGVGVYFYAIQRKLTRYAL</sequence>
<evidence type="ECO:0000256" key="6">
    <source>
        <dbReference type="ARBA" id="ARBA00023136"/>
    </source>
</evidence>
<protein>
    <submittedName>
        <fullName evidence="9">Raffinose/stachyose/melibiose transport system permease protein</fullName>
    </submittedName>
</protein>
<dbReference type="InterPro" id="IPR035906">
    <property type="entry name" value="MetI-like_sf"/>
</dbReference>
<accession>A0A840RQ55</accession>
<comment type="caution">
    <text evidence="9">The sequence shown here is derived from an EMBL/GenBank/DDBJ whole genome shotgun (WGS) entry which is preliminary data.</text>
</comment>
<feature type="transmembrane region" description="Helical" evidence="7">
    <location>
        <begin position="272"/>
        <end position="294"/>
    </location>
</feature>